<dbReference type="PANTHER" id="PTHR11638:SF155">
    <property type="entry name" value="CHAPERONE PROTEIN CLPC1, CHLOROPLASTIC-LIKE"/>
    <property type="match status" value="1"/>
</dbReference>
<evidence type="ECO:0000313" key="6">
    <source>
        <dbReference type="EMBL" id="CAL1407917.1"/>
    </source>
</evidence>
<dbReference type="PANTHER" id="PTHR11638">
    <property type="entry name" value="ATP-DEPENDENT CLP PROTEASE"/>
    <property type="match status" value="1"/>
</dbReference>
<dbReference type="GO" id="GO:0034605">
    <property type="term" value="P:cellular response to heat"/>
    <property type="evidence" value="ECO:0007669"/>
    <property type="project" value="TreeGrafter"/>
</dbReference>
<dbReference type="Proteomes" id="UP001497516">
    <property type="component" value="Chromosome 8"/>
</dbReference>
<dbReference type="GO" id="GO:0016887">
    <property type="term" value="F:ATP hydrolysis activity"/>
    <property type="evidence" value="ECO:0007669"/>
    <property type="project" value="TreeGrafter"/>
</dbReference>
<dbReference type="Pfam" id="PF10431">
    <property type="entry name" value="ClpB_D2-small"/>
    <property type="match status" value="1"/>
</dbReference>
<dbReference type="Gene3D" id="1.10.8.60">
    <property type="match status" value="1"/>
</dbReference>
<accession>A0AAV2GCJ8</accession>
<dbReference type="SMART" id="SM01086">
    <property type="entry name" value="ClpB_D2-small"/>
    <property type="match status" value="1"/>
</dbReference>
<gene>
    <name evidence="6" type="ORF">LTRI10_LOCUS47553</name>
</gene>
<keyword evidence="1" id="KW-0677">Repeat</keyword>
<dbReference type="InterPro" id="IPR027417">
    <property type="entry name" value="P-loop_NTPase"/>
</dbReference>
<feature type="region of interest" description="Disordered" evidence="4">
    <location>
        <begin position="82"/>
        <end position="127"/>
    </location>
</feature>
<feature type="domain" description="Clp ATPase C-terminal" evidence="5">
    <location>
        <begin position="1"/>
        <end position="78"/>
    </location>
</feature>
<keyword evidence="3" id="KW-0067">ATP-binding</keyword>
<dbReference type="GO" id="GO:0005524">
    <property type="term" value="F:ATP binding"/>
    <property type="evidence" value="ECO:0007669"/>
    <property type="project" value="UniProtKB-KW"/>
</dbReference>
<evidence type="ECO:0000256" key="4">
    <source>
        <dbReference type="SAM" id="MobiDB-lite"/>
    </source>
</evidence>
<dbReference type="EMBL" id="OZ034821">
    <property type="protein sequence ID" value="CAL1407917.1"/>
    <property type="molecule type" value="Genomic_DNA"/>
</dbReference>
<reference evidence="6 7" key="1">
    <citation type="submission" date="2024-04" db="EMBL/GenBank/DDBJ databases">
        <authorList>
            <person name="Fracassetti M."/>
        </authorList>
    </citation>
    <scope>NUCLEOTIDE SEQUENCE [LARGE SCALE GENOMIC DNA]</scope>
</reference>
<evidence type="ECO:0000256" key="1">
    <source>
        <dbReference type="ARBA" id="ARBA00022737"/>
    </source>
</evidence>
<keyword evidence="2" id="KW-0547">Nucleotide-binding</keyword>
<sequence>MLKKLAERVECGKGIQMDVDEELKAKVAEEGYDPSYGARPLKRAIMRLVEDTLAEAILDGKVENGGCITLFPDGRYEVDHKRPLRLDNDEEEDVVVSESPPQKKTKEIGDPNKQDEIPERLLESSDS</sequence>
<dbReference type="AlphaFoldDB" id="A0AAV2GCJ8"/>
<name>A0AAV2GCJ8_9ROSI</name>
<feature type="compositionally biased region" description="Basic and acidic residues" evidence="4">
    <location>
        <begin position="104"/>
        <end position="127"/>
    </location>
</feature>
<dbReference type="SUPFAM" id="SSF52540">
    <property type="entry name" value="P-loop containing nucleoside triphosphate hydrolases"/>
    <property type="match status" value="1"/>
</dbReference>
<evidence type="ECO:0000256" key="2">
    <source>
        <dbReference type="ARBA" id="ARBA00022741"/>
    </source>
</evidence>
<dbReference type="InterPro" id="IPR019489">
    <property type="entry name" value="Clp_ATPase_C"/>
</dbReference>
<evidence type="ECO:0000259" key="5">
    <source>
        <dbReference type="SMART" id="SM01086"/>
    </source>
</evidence>
<keyword evidence="7" id="KW-1185">Reference proteome</keyword>
<evidence type="ECO:0000313" key="7">
    <source>
        <dbReference type="Proteomes" id="UP001497516"/>
    </source>
</evidence>
<evidence type="ECO:0000256" key="3">
    <source>
        <dbReference type="ARBA" id="ARBA00022840"/>
    </source>
</evidence>
<protein>
    <recommendedName>
        <fullName evidence="5">Clp ATPase C-terminal domain-containing protein</fullName>
    </recommendedName>
</protein>
<proteinExistence type="predicted"/>
<dbReference type="InterPro" id="IPR050130">
    <property type="entry name" value="ClpA_ClpB"/>
</dbReference>
<dbReference type="GO" id="GO:0005737">
    <property type="term" value="C:cytoplasm"/>
    <property type="evidence" value="ECO:0007669"/>
    <property type="project" value="TreeGrafter"/>
</dbReference>
<organism evidence="6 7">
    <name type="scientific">Linum trigynum</name>
    <dbReference type="NCBI Taxonomy" id="586398"/>
    <lineage>
        <taxon>Eukaryota</taxon>
        <taxon>Viridiplantae</taxon>
        <taxon>Streptophyta</taxon>
        <taxon>Embryophyta</taxon>
        <taxon>Tracheophyta</taxon>
        <taxon>Spermatophyta</taxon>
        <taxon>Magnoliopsida</taxon>
        <taxon>eudicotyledons</taxon>
        <taxon>Gunneridae</taxon>
        <taxon>Pentapetalae</taxon>
        <taxon>rosids</taxon>
        <taxon>fabids</taxon>
        <taxon>Malpighiales</taxon>
        <taxon>Linaceae</taxon>
        <taxon>Linum</taxon>
    </lineage>
</organism>